<evidence type="ECO:0000256" key="3">
    <source>
        <dbReference type="ARBA" id="ARBA00022448"/>
    </source>
</evidence>
<comment type="subcellular location">
    <subcellularLocation>
        <location evidence="1">Cell membrane</location>
        <topology evidence="1">Multi-pass membrane protein</topology>
    </subcellularLocation>
</comment>
<proteinExistence type="inferred from homology"/>
<dbReference type="AlphaFoldDB" id="A0A1H2VDP0"/>
<dbReference type="PANTHER" id="PTHR34979:SF1">
    <property type="entry name" value="INNER MEMBRANE PROTEIN YGAZ"/>
    <property type="match status" value="1"/>
</dbReference>
<organism evidence="9 10">
    <name type="scientific">Marinococcus luteus</name>
    <dbReference type="NCBI Taxonomy" id="1122204"/>
    <lineage>
        <taxon>Bacteria</taxon>
        <taxon>Bacillati</taxon>
        <taxon>Bacillota</taxon>
        <taxon>Bacilli</taxon>
        <taxon>Bacillales</taxon>
        <taxon>Bacillaceae</taxon>
        <taxon>Marinococcus</taxon>
    </lineage>
</organism>
<evidence type="ECO:0000313" key="10">
    <source>
        <dbReference type="Proteomes" id="UP000199488"/>
    </source>
</evidence>
<name>A0A1H2VDP0_9BACI</name>
<evidence type="ECO:0000256" key="6">
    <source>
        <dbReference type="ARBA" id="ARBA00022989"/>
    </source>
</evidence>
<sequence>MNNTAPLEHSWASGLTQGLPIAAGYVPAALGFGLLGANSGLSIYETALMSIIIFSGAAQYMAIGLITAGAGLYSIWISTFLINIRHLLMSASAKQFLFSASKWKQAVLAFGLTDEVFALLSARRNKTNVFFGIGVFLAAYISWVTFSCAGYYFGAFFPDYLQISMDFALYALFAALLFPAILKYRMALYTAGLSAAINTFLGTWLSSGWAVPAAMTASVVIVVYVSSFKQKKGSQS</sequence>
<protein>
    <submittedName>
        <fullName evidence="9">4-azaleucine resistance probable transporter AzlC</fullName>
    </submittedName>
</protein>
<gene>
    <name evidence="9" type="ORF">SAMN05421781_2040</name>
</gene>
<dbReference type="RefSeq" id="WP_091614566.1">
    <property type="nucleotide sequence ID" value="NZ_FNNC01000004.1"/>
</dbReference>
<evidence type="ECO:0000256" key="5">
    <source>
        <dbReference type="ARBA" id="ARBA00022692"/>
    </source>
</evidence>
<keyword evidence="3" id="KW-0813">Transport</keyword>
<evidence type="ECO:0000256" key="8">
    <source>
        <dbReference type="SAM" id="Phobius"/>
    </source>
</evidence>
<dbReference type="Proteomes" id="UP000199488">
    <property type="component" value="Unassembled WGS sequence"/>
</dbReference>
<dbReference type="STRING" id="1122204.SAMN05421781_2040"/>
<keyword evidence="10" id="KW-1185">Reference proteome</keyword>
<feature type="transmembrane region" description="Helical" evidence="8">
    <location>
        <begin position="20"/>
        <end position="41"/>
    </location>
</feature>
<evidence type="ECO:0000313" key="9">
    <source>
        <dbReference type="EMBL" id="SDW66438.1"/>
    </source>
</evidence>
<feature type="transmembrane region" description="Helical" evidence="8">
    <location>
        <begin position="186"/>
        <end position="204"/>
    </location>
</feature>
<evidence type="ECO:0000256" key="2">
    <source>
        <dbReference type="ARBA" id="ARBA00010735"/>
    </source>
</evidence>
<comment type="similarity">
    <text evidence="2">Belongs to the AzlC family.</text>
</comment>
<keyword evidence="4" id="KW-1003">Cell membrane</keyword>
<reference evidence="9 10" key="1">
    <citation type="submission" date="2016-10" db="EMBL/GenBank/DDBJ databases">
        <authorList>
            <person name="de Groot N.N."/>
        </authorList>
    </citation>
    <scope>NUCLEOTIDE SEQUENCE [LARGE SCALE GENOMIC DNA]</scope>
    <source>
        <strain evidence="9 10">DSM 23126</strain>
    </source>
</reference>
<evidence type="ECO:0000256" key="7">
    <source>
        <dbReference type="ARBA" id="ARBA00023136"/>
    </source>
</evidence>
<dbReference type="PANTHER" id="PTHR34979">
    <property type="entry name" value="INNER MEMBRANE PROTEIN YGAZ"/>
    <property type="match status" value="1"/>
</dbReference>
<accession>A0A1H2VDP0</accession>
<keyword evidence="6 8" id="KW-1133">Transmembrane helix</keyword>
<dbReference type="GO" id="GO:1903785">
    <property type="term" value="P:L-valine transmembrane transport"/>
    <property type="evidence" value="ECO:0007669"/>
    <property type="project" value="TreeGrafter"/>
</dbReference>
<feature type="transmembrane region" description="Helical" evidence="8">
    <location>
        <begin position="62"/>
        <end position="83"/>
    </location>
</feature>
<dbReference type="OrthoDB" id="3177005at2"/>
<dbReference type="InterPro" id="IPR011606">
    <property type="entry name" value="Brnchd-chn_aa_trnsp_permease"/>
</dbReference>
<dbReference type="Pfam" id="PF03591">
    <property type="entry name" value="AzlC"/>
    <property type="match status" value="1"/>
</dbReference>
<feature type="transmembrane region" description="Helical" evidence="8">
    <location>
        <begin position="210"/>
        <end position="228"/>
    </location>
</feature>
<keyword evidence="7 8" id="KW-0472">Membrane</keyword>
<dbReference type="GO" id="GO:0005886">
    <property type="term" value="C:plasma membrane"/>
    <property type="evidence" value="ECO:0007669"/>
    <property type="project" value="UniProtKB-SubCell"/>
</dbReference>
<feature type="transmembrane region" description="Helical" evidence="8">
    <location>
        <begin position="160"/>
        <end position="179"/>
    </location>
</feature>
<dbReference type="EMBL" id="FNNC01000004">
    <property type="protein sequence ID" value="SDW66438.1"/>
    <property type="molecule type" value="Genomic_DNA"/>
</dbReference>
<evidence type="ECO:0000256" key="4">
    <source>
        <dbReference type="ARBA" id="ARBA00022475"/>
    </source>
</evidence>
<feature type="transmembrane region" description="Helical" evidence="8">
    <location>
        <begin position="129"/>
        <end position="154"/>
    </location>
</feature>
<keyword evidence="5 8" id="KW-0812">Transmembrane</keyword>
<evidence type="ECO:0000256" key="1">
    <source>
        <dbReference type="ARBA" id="ARBA00004651"/>
    </source>
</evidence>